<organism evidence="2 3">
    <name type="scientific">Protopolystoma xenopodis</name>
    <dbReference type="NCBI Taxonomy" id="117903"/>
    <lineage>
        <taxon>Eukaryota</taxon>
        <taxon>Metazoa</taxon>
        <taxon>Spiralia</taxon>
        <taxon>Lophotrochozoa</taxon>
        <taxon>Platyhelminthes</taxon>
        <taxon>Monogenea</taxon>
        <taxon>Polyopisthocotylea</taxon>
        <taxon>Polystomatidea</taxon>
        <taxon>Polystomatidae</taxon>
        <taxon>Protopolystoma</taxon>
    </lineage>
</organism>
<feature type="compositionally biased region" description="Basic and acidic residues" evidence="1">
    <location>
        <begin position="153"/>
        <end position="164"/>
    </location>
</feature>
<evidence type="ECO:0000313" key="2">
    <source>
        <dbReference type="EMBL" id="VEL27601.1"/>
    </source>
</evidence>
<feature type="compositionally biased region" description="Basic and acidic residues" evidence="1">
    <location>
        <begin position="183"/>
        <end position="193"/>
    </location>
</feature>
<dbReference type="EMBL" id="CAAALY010088398">
    <property type="protein sequence ID" value="VEL27601.1"/>
    <property type="molecule type" value="Genomic_DNA"/>
</dbReference>
<feature type="region of interest" description="Disordered" evidence="1">
    <location>
        <begin position="153"/>
        <end position="251"/>
    </location>
</feature>
<evidence type="ECO:0000256" key="1">
    <source>
        <dbReference type="SAM" id="MobiDB-lite"/>
    </source>
</evidence>
<feature type="compositionally biased region" description="Low complexity" evidence="1">
    <location>
        <begin position="112"/>
        <end position="123"/>
    </location>
</feature>
<name>A0A448X463_9PLAT</name>
<accession>A0A448X463</accession>
<feature type="compositionally biased region" description="Polar residues" evidence="1">
    <location>
        <begin position="101"/>
        <end position="111"/>
    </location>
</feature>
<dbReference type="OrthoDB" id="6365676at2759"/>
<protein>
    <submittedName>
        <fullName evidence="2">Uncharacterized protein</fullName>
    </submittedName>
</protein>
<keyword evidence="3" id="KW-1185">Reference proteome</keyword>
<comment type="caution">
    <text evidence="2">The sequence shown here is derived from an EMBL/GenBank/DDBJ whole genome shotgun (WGS) entry which is preliminary data.</text>
</comment>
<dbReference type="AlphaFoldDB" id="A0A448X463"/>
<gene>
    <name evidence="2" type="ORF">PXEA_LOCUS21041</name>
</gene>
<feature type="compositionally biased region" description="Polar residues" evidence="1">
    <location>
        <begin position="223"/>
        <end position="233"/>
    </location>
</feature>
<sequence>MSGSRLPTHPMTQAAGHLSRGPCAPAKQVALSVAGAEIAHPTAMTHELGPSSLPELASTILPPWALLKWLAWCRPVSDGKFPNWPAVGKSPDVPAAGSHLVSPSPTPATGQADSSSHSIHAATSSPSAASSASALSLYSILLAAEQLIRSDHLKRDKPADRETPLDLSLTDPDPLVPPGRVEPGLRSDAKMAPKEASGAEESSPIAIPSRDCFSQPLPDDSVHSVNLAFSSSPSPTPKEATGRGPRLSSCGTSALKEADTLTGLQMAQTAASTSDDSPFGSSVARPEAQMLMRRIVTEQCAPSGQSGLLFPVGTGGPGKQPVTRCFQCKCLLASLPELNAHFVREHASALRREFEQARSWKSHAVEDMCIQVSRHYLGP</sequence>
<proteinExistence type="predicted"/>
<evidence type="ECO:0000313" key="3">
    <source>
        <dbReference type="Proteomes" id="UP000784294"/>
    </source>
</evidence>
<reference evidence="2" key="1">
    <citation type="submission" date="2018-11" db="EMBL/GenBank/DDBJ databases">
        <authorList>
            <consortium name="Pathogen Informatics"/>
        </authorList>
    </citation>
    <scope>NUCLEOTIDE SEQUENCE</scope>
</reference>
<dbReference type="Proteomes" id="UP000784294">
    <property type="component" value="Unassembled WGS sequence"/>
</dbReference>
<feature type="region of interest" description="Disordered" evidence="1">
    <location>
        <begin position="95"/>
        <end position="123"/>
    </location>
</feature>
<feature type="region of interest" description="Disordered" evidence="1">
    <location>
        <begin position="1"/>
        <end position="22"/>
    </location>
</feature>